<proteinExistence type="predicted"/>
<dbReference type="WormBase" id="ZK1037.4a">
    <property type="protein sequence ID" value="CE47086"/>
    <property type="gene ID" value="WBGene00014192"/>
    <property type="gene designation" value="nhr-246"/>
</dbReference>
<dbReference type="RefSeq" id="NP_001256661.1">
    <property type="nucleotide sequence ID" value="NM_001269732.1"/>
</dbReference>
<accession>H9G309</accession>
<dbReference type="ExpressionAtlas" id="H9G309">
    <property type="expression patterns" value="baseline"/>
</dbReference>
<keyword evidence="3" id="KW-1185">Reference proteome</keyword>
<dbReference type="Pfam" id="PF07914">
    <property type="entry name" value="DUF1679"/>
    <property type="match status" value="1"/>
</dbReference>
<evidence type="ECO:0000313" key="3">
    <source>
        <dbReference type="Proteomes" id="UP000001940"/>
    </source>
</evidence>
<dbReference type="OMA" id="ERICHYM"/>
<dbReference type="CTD" id="191499"/>
<sequence length="386" mass="44161">MSDFLIENIPLTKEWLAELIEIKIGVKPKIGTVGILENSELGFMSLLRKVRLHFDNDDLPKHVVLKIPQNTKGCSVVENAGGGVKNVDHSVVERFMHNTECNYYKLFSSLSEKPLQIPTTYLASKAGEKAPVPVIVLEMLEDCKLHDLIPGFNEDQLFKIVDELVKLHIFSLTTEKWKEIVPDESKLAMSGFLQCMVADVGRKLAQNPELGVILSYVENTLDTDPNYLQKMRDEYINEERPSVICHGDLWAPQILWDKEDNIAGIVDWQATHRGSPMEDLHHILSTCTSVQNRKTFTKPLLDHYYNKLKVGLKEKGFKTTWTREEIDIEYNYSFIYGASRTIFANGFWANSPVLQTDGKPDPERIKESFVRCKSYLEDTIRELNII</sequence>
<dbReference type="SUPFAM" id="SSF56112">
    <property type="entry name" value="Protein kinase-like (PK-like)"/>
    <property type="match status" value="1"/>
</dbReference>
<dbReference type="KEGG" id="cel:CELE_ZK1037.4"/>
<dbReference type="Gene3D" id="3.90.1200.10">
    <property type="match status" value="1"/>
</dbReference>
<evidence type="ECO:0000259" key="1">
    <source>
        <dbReference type="SMART" id="SM00587"/>
    </source>
</evidence>
<reference evidence="2 3" key="1">
    <citation type="journal article" date="1998" name="Science">
        <title>Genome sequence of the nematode C. elegans: a platform for investigating biology.</title>
        <authorList>
            <consortium name="The C. elegans sequencing consortium"/>
            <person name="Sulson J.E."/>
            <person name="Waterston R."/>
        </authorList>
    </citation>
    <scope>NUCLEOTIDE SEQUENCE [LARGE SCALE GENOMIC DNA]</scope>
    <source>
        <strain evidence="2 3">Bristol N2</strain>
    </source>
</reference>
<dbReference type="SMART" id="SM00587">
    <property type="entry name" value="CHK"/>
    <property type="match status" value="1"/>
</dbReference>
<dbReference type="Bgee" id="WBGene00014192">
    <property type="expression patterns" value="Expressed in embryo"/>
</dbReference>
<dbReference type="PANTHER" id="PTHR23020">
    <property type="entry name" value="UNCHARACTERIZED NUCLEAR HORMONE RECEPTOR-RELATED"/>
    <property type="match status" value="1"/>
</dbReference>
<dbReference type="HOGENOM" id="CLU_037364_0_0_1"/>
<dbReference type="OrthoDB" id="5873804at2759"/>
<feature type="domain" description="CHK kinase-like" evidence="1">
    <location>
        <begin position="134"/>
        <end position="314"/>
    </location>
</feature>
<evidence type="ECO:0000313" key="4">
    <source>
        <dbReference type="WormBase" id="ZK1037.4a"/>
    </source>
</evidence>
<dbReference type="eggNOG" id="ENOG502SGND">
    <property type="taxonomic scope" value="Eukaryota"/>
</dbReference>
<dbReference type="PhylomeDB" id="H9G309"/>
<organism evidence="2 3">
    <name type="scientific">Caenorhabditis elegans</name>
    <dbReference type="NCBI Taxonomy" id="6239"/>
    <lineage>
        <taxon>Eukaryota</taxon>
        <taxon>Metazoa</taxon>
        <taxon>Ecdysozoa</taxon>
        <taxon>Nematoda</taxon>
        <taxon>Chromadorea</taxon>
        <taxon>Rhabditida</taxon>
        <taxon>Rhabditina</taxon>
        <taxon>Rhabditomorpha</taxon>
        <taxon>Rhabditoidea</taxon>
        <taxon>Rhabditidae</taxon>
        <taxon>Peloderinae</taxon>
        <taxon>Caenorhabditis</taxon>
    </lineage>
</organism>
<name>H9G309_CAEEL</name>
<dbReference type="InterPro" id="IPR011009">
    <property type="entry name" value="Kinase-like_dom_sf"/>
</dbReference>
<dbReference type="STRING" id="6239.ZK1037.4a.1"/>
<dbReference type="PaxDb" id="6239-ZK1037.4a"/>
<evidence type="ECO:0000313" key="2">
    <source>
        <dbReference type="EMBL" id="CCG28277.1"/>
    </source>
</evidence>
<dbReference type="EMBL" id="BX284605">
    <property type="protein sequence ID" value="CCG28277.1"/>
    <property type="molecule type" value="Genomic_DNA"/>
</dbReference>
<dbReference type="GeneID" id="191499"/>
<dbReference type="Proteomes" id="UP000001940">
    <property type="component" value="Chromosome V"/>
</dbReference>
<dbReference type="AGR" id="WB:WBGene00014192"/>
<dbReference type="InterPro" id="IPR015897">
    <property type="entry name" value="CHK_kinase-like"/>
</dbReference>
<dbReference type="AlphaFoldDB" id="H9G309"/>
<gene>
    <name evidence="2 4" type="primary">nhr-246</name>
    <name evidence="2" type="ORF">CELE_ZK1037.4</name>
    <name evidence="4" type="ORF">ZK1037.4</name>
</gene>
<dbReference type="PANTHER" id="PTHR23020:SF20">
    <property type="entry name" value="CHK KINASE-LIKE DOMAIN-CONTAINING PROTEIN"/>
    <property type="match status" value="1"/>
</dbReference>
<dbReference type="InterPro" id="IPR052961">
    <property type="entry name" value="Oxido-Kinase-like_Enzymes"/>
</dbReference>
<dbReference type="InterPro" id="IPR012877">
    <property type="entry name" value="Dhs-27"/>
</dbReference>
<protein>
    <submittedName>
        <fullName evidence="2">CHK kinase-like domain-containing protein</fullName>
    </submittedName>
</protein>
<dbReference type="InParanoid" id="H9G309"/>